<keyword evidence="2 5" id="KW-0812">Transmembrane</keyword>
<dbReference type="Proteomes" id="UP001320159">
    <property type="component" value="Unassembled WGS sequence"/>
</dbReference>
<evidence type="ECO:0000313" key="6">
    <source>
        <dbReference type="EMBL" id="MCD1295312.1"/>
    </source>
</evidence>
<gene>
    <name evidence="6" type="ORF">CUJ83_09900</name>
</gene>
<sequence length="183" mass="20499">MVNLIHQFLTSDNFWISLFRDVLYAFALVSVLAIALYAYAGVWPPLVSVEGTSMYPNMQNGDLIVVQGLNKMDIVTNEIGKQNGYKMFGDYGDVIVYRPFGRSDVTPVIHRAMYWTNASEVMWDGGVQAPAEGYITQGDNNFLYDQCSGICPNTPVKDEWILGVAKYRIPYLGYIRGLLGFIG</sequence>
<comment type="caution">
    <text evidence="6">The sequence shown here is derived from an EMBL/GenBank/DDBJ whole genome shotgun (WGS) entry which is preliminary data.</text>
</comment>
<keyword evidence="4 5" id="KW-0472">Membrane</keyword>
<dbReference type="PANTHER" id="PTHR10806">
    <property type="entry name" value="SIGNAL PEPTIDASE COMPLEX CATALYTIC SUBUNIT SEC11"/>
    <property type="match status" value="1"/>
</dbReference>
<proteinExistence type="predicted"/>
<evidence type="ECO:0000256" key="1">
    <source>
        <dbReference type="ARBA" id="ARBA00004370"/>
    </source>
</evidence>
<dbReference type="CDD" id="cd06530">
    <property type="entry name" value="S26_SPase_I"/>
    <property type="match status" value="1"/>
</dbReference>
<dbReference type="SUPFAM" id="SSF51306">
    <property type="entry name" value="LexA/Signal peptidase"/>
    <property type="match status" value="1"/>
</dbReference>
<evidence type="ECO:0000256" key="4">
    <source>
        <dbReference type="ARBA" id="ARBA00023136"/>
    </source>
</evidence>
<name>A0AAP2RDW1_9EURY</name>
<organism evidence="6 7">
    <name type="scientific">Methanooceanicella nereidis</name>
    <dbReference type="NCBI Taxonomy" id="2052831"/>
    <lineage>
        <taxon>Archaea</taxon>
        <taxon>Methanobacteriati</taxon>
        <taxon>Methanobacteriota</taxon>
        <taxon>Stenosarchaea group</taxon>
        <taxon>Methanomicrobia</taxon>
        <taxon>Methanocellales</taxon>
        <taxon>Methanocellaceae</taxon>
        <taxon>Methanooceanicella</taxon>
    </lineage>
</organism>
<comment type="subcellular location">
    <subcellularLocation>
        <location evidence="1">Membrane</location>
    </subcellularLocation>
</comment>
<accession>A0AAP2RDW1</accession>
<dbReference type="AlphaFoldDB" id="A0AAP2RDW1"/>
<dbReference type="GO" id="GO:0016020">
    <property type="term" value="C:membrane"/>
    <property type="evidence" value="ECO:0007669"/>
    <property type="project" value="UniProtKB-SubCell"/>
</dbReference>
<protein>
    <submittedName>
        <fullName evidence="6">S26 family signal peptidase</fullName>
    </submittedName>
</protein>
<evidence type="ECO:0000256" key="2">
    <source>
        <dbReference type="ARBA" id="ARBA00022692"/>
    </source>
</evidence>
<evidence type="ECO:0000313" key="7">
    <source>
        <dbReference type="Proteomes" id="UP001320159"/>
    </source>
</evidence>
<dbReference type="PANTHER" id="PTHR10806:SF6">
    <property type="entry name" value="SIGNAL PEPTIDASE COMPLEX CATALYTIC SUBUNIT SEC11"/>
    <property type="match status" value="1"/>
</dbReference>
<dbReference type="GO" id="GO:0006465">
    <property type="term" value="P:signal peptide processing"/>
    <property type="evidence" value="ECO:0007669"/>
    <property type="project" value="InterPro"/>
</dbReference>
<dbReference type="InterPro" id="IPR019533">
    <property type="entry name" value="Peptidase_S26"/>
</dbReference>
<keyword evidence="7" id="KW-1185">Reference proteome</keyword>
<reference evidence="6 7" key="1">
    <citation type="submission" date="2017-11" db="EMBL/GenBank/DDBJ databases">
        <title>Isolation and Characterization of Family Methanocellaceae Species from Potential Methane Hydrate Area Offshore Southwestern Taiwan.</title>
        <authorList>
            <person name="Zhang W.-L."/>
            <person name="Chen W.-C."/>
            <person name="Lai M.-C."/>
            <person name="Chen S.-C."/>
        </authorList>
    </citation>
    <scope>NUCLEOTIDE SEQUENCE [LARGE SCALE GENOMIC DNA]</scope>
    <source>
        <strain evidence="6 7">CWC-04</strain>
    </source>
</reference>
<evidence type="ECO:0000256" key="5">
    <source>
        <dbReference type="SAM" id="Phobius"/>
    </source>
</evidence>
<evidence type="ECO:0000256" key="3">
    <source>
        <dbReference type="ARBA" id="ARBA00022989"/>
    </source>
</evidence>
<dbReference type="EMBL" id="PGCK01000008">
    <property type="protein sequence ID" value="MCD1295312.1"/>
    <property type="molecule type" value="Genomic_DNA"/>
</dbReference>
<dbReference type="InterPro" id="IPR036286">
    <property type="entry name" value="LexA/Signal_pep-like_sf"/>
</dbReference>
<feature type="transmembrane region" description="Helical" evidence="5">
    <location>
        <begin position="22"/>
        <end position="40"/>
    </location>
</feature>
<keyword evidence="3 5" id="KW-1133">Transmembrane helix</keyword>
<dbReference type="InterPro" id="IPR001733">
    <property type="entry name" value="Peptidase_S26B"/>
</dbReference>
<dbReference type="GO" id="GO:0004252">
    <property type="term" value="F:serine-type endopeptidase activity"/>
    <property type="evidence" value="ECO:0007669"/>
    <property type="project" value="InterPro"/>
</dbReference>